<dbReference type="PANTHER" id="PTHR24346:SF30">
    <property type="entry name" value="MATERNAL EMBRYONIC LEUCINE ZIPPER KINASE"/>
    <property type="match status" value="1"/>
</dbReference>
<dbReference type="InterPro" id="IPR000719">
    <property type="entry name" value="Prot_kinase_dom"/>
</dbReference>
<keyword evidence="1" id="KW-0547">Nucleotide-binding</keyword>
<keyword evidence="5" id="KW-0808">Transferase</keyword>
<dbReference type="PANTHER" id="PTHR24346">
    <property type="entry name" value="MAP/MICROTUBULE AFFINITY-REGULATING KINASE"/>
    <property type="match status" value="1"/>
</dbReference>
<evidence type="ECO:0000256" key="3">
    <source>
        <dbReference type="SAM" id="MobiDB-lite"/>
    </source>
</evidence>
<feature type="compositionally biased region" description="Basic and acidic residues" evidence="3">
    <location>
        <begin position="345"/>
        <end position="368"/>
    </location>
</feature>
<dbReference type="PROSITE" id="PS50011">
    <property type="entry name" value="PROTEIN_KINASE_DOM"/>
    <property type="match status" value="1"/>
</dbReference>
<dbReference type="Gene3D" id="1.10.510.10">
    <property type="entry name" value="Transferase(Phosphotransferase) domain 1"/>
    <property type="match status" value="1"/>
</dbReference>
<evidence type="ECO:0000256" key="2">
    <source>
        <dbReference type="ARBA" id="ARBA00022840"/>
    </source>
</evidence>
<feature type="compositionally biased region" description="Low complexity" evidence="3">
    <location>
        <begin position="112"/>
        <end position="122"/>
    </location>
</feature>
<keyword evidence="5" id="KW-0418">Kinase</keyword>
<gene>
    <name evidence="5" type="ORF">B0T21DRAFT_186424</name>
</gene>
<name>A0AA40BJM4_9PEZI</name>
<feature type="compositionally biased region" description="Low complexity" evidence="3">
    <location>
        <begin position="369"/>
        <end position="381"/>
    </location>
</feature>
<evidence type="ECO:0000313" key="5">
    <source>
        <dbReference type="EMBL" id="KAK0735430.1"/>
    </source>
</evidence>
<keyword evidence="2" id="KW-0067">ATP-binding</keyword>
<dbReference type="EMBL" id="JAUKTV010000007">
    <property type="protein sequence ID" value="KAK0735430.1"/>
    <property type="molecule type" value="Genomic_DNA"/>
</dbReference>
<reference evidence="5" key="1">
    <citation type="submission" date="2023-06" db="EMBL/GenBank/DDBJ databases">
        <title>Genome-scale phylogeny and comparative genomics of the fungal order Sordariales.</title>
        <authorList>
            <consortium name="Lawrence Berkeley National Laboratory"/>
            <person name="Hensen N."/>
            <person name="Bonometti L."/>
            <person name="Westerberg I."/>
            <person name="Brannstrom I.O."/>
            <person name="Guillou S."/>
            <person name="Cros-Aarteil S."/>
            <person name="Calhoun S."/>
            <person name="Haridas S."/>
            <person name="Kuo A."/>
            <person name="Mondo S."/>
            <person name="Pangilinan J."/>
            <person name="Riley R."/>
            <person name="Labutti K."/>
            <person name="Andreopoulos B."/>
            <person name="Lipzen A."/>
            <person name="Chen C."/>
            <person name="Yanf M."/>
            <person name="Daum C."/>
            <person name="Ng V."/>
            <person name="Clum A."/>
            <person name="Steindorff A."/>
            <person name="Ohm R."/>
            <person name="Martin F."/>
            <person name="Silar P."/>
            <person name="Natvig D."/>
            <person name="Lalanne C."/>
            <person name="Gautier V."/>
            <person name="Ament-Velasquez S.L."/>
            <person name="Kruys A."/>
            <person name="Hutchinson M.I."/>
            <person name="Powell A.J."/>
            <person name="Barry K."/>
            <person name="Miller A.N."/>
            <person name="Grigoriev I.V."/>
            <person name="Debuchy R."/>
            <person name="Gladieux P."/>
            <person name="Thoren M.H."/>
            <person name="Johannesson H."/>
        </authorList>
    </citation>
    <scope>NUCLEOTIDE SEQUENCE</scope>
    <source>
        <strain evidence="5">CBS 540.89</strain>
    </source>
</reference>
<evidence type="ECO:0000313" key="6">
    <source>
        <dbReference type="Proteomes" id="UP001172159"/>
    </source>
</evidence>
<evidence type="ECO:0000256" key="1">
    <source>
        <dbReference type="ARBA" id="ARBA00022741"/>
    </source>
</evidence>
<organism evidence="5 6">
    <name type="scientific">Apiosordaria backusii</name>
    <dbReference type="NCBI Taxonomy" id="314023"/>
    <lineage>
        <taxon>Eukaryota</taxon>
        <taxon>Fungi</taxon>
        <taxon>Dikarya</taxon>
        <taxon>Ascomycota</taxon>
        <taxon>Pezizomycotina</taxon>
        <taxon>Sordariomycetes</taxon>
        <taxon>Sordariomycetidae</taxon>
        <taxon>Sordariales</taxon>
        <taxon>Lasiosphaeriaceae</taxon>
        <taxon>Apiosordaria</taxon>
    </lineage>
</organism>
<comment type="caution">
    <text evidence="5">The sequence shown here is derived from an EMBL/GenBank/DDBJ whole genome shotgun (WGS) entry which is preliminary data.</text>
</comment>
<keyword evidence="6" id="KW-1185">Reference proteome</keyword>
<proteinExistence type="predicted"/>
<accession>A0AA40BJM4</accession>
<feature type="domain" description="Protein kinase" evidence="4">
    <location>
        <begin position="405"/>
        <end position="734"/>
    </location>
</feature>
<protein>
    <submittedName>
        <fullName evidence="5">Kinase-like domain-containing protein</fullName>
    </submittedName>
</protein>
<feature type="region of interest" description="Disordered" evidence="3">
    <location>
        <begin position="310"/>
        <end position="392"/>
    </location>
</feature>
<dbReference type="PROSITE" id="PS00108">
    <property type="entry name" value="PROTEIN_KINASE_ST"/>
    <property type="match status" value="1"/>
</dbReference>
<feature type="compositionally biased region" description="Low complexity" evidence="3">
    <location>
        <begin position="236"/>
        <end position="245"/>
    </location>
</feature>
<feature type="compositionally biased region" description="Basic and acidic residues" evidence="3">
    <location>
        <begin position="25"/>
        <end position="37"/>
    </location>
</feature>
<dbReference type="GO" id="GO:0005524">
    <property type="term" value="F:ATP binding"/>
    <property type="evidence" value="ECO:0007669"/>
    <property type="project" value="UniProtKB-KW"/>
</dbReference>
<dbReference type="GO" id="GO:0004674">
    <property type="term" value="F:protein serine/threonine kinase activity"/>
    <property type="evidence" value="ECO:0007669"/>
    <property type="project" value="TreeGrafter"/>
</dbReference>
<dbReference type="Proteomes" id="UP001172159">
    <property type="component" value="Unassembled WGS sequence"/>
</dbReference>
<dbReference type="SMART" id="SM00220">
    <property type="entry name" value="S_TKc"/>
    <property type="match status" value="1"/>
</dbReference>
<feature type="region of interest" description="Disordered" evidence="3">
    <location>
        <begin position="1"/>
        <end position="193"/>
    </location>
</feature>
<dbReference type="Pfam" id="PF00069">
    <property type="entry name" value="Pkinase"/>
    <property type="match status" value="1"/>
</dbReference>
<dbReference type="SUPFAM" id="SSF56112">
    <property type="entry name" value="Protein kinase-like (PK-like)"/>
    <property type="match status" value="1"/>
</dbReference>
<dbReference type="GO" id="GO:0005737">
    <property type="term" value="C:cytoplasm"/>
    <property type="evidence" value="ECO:0007669"/>
    <property type="project" value="TreeGrafter"/>
</dbReference>
<dbReference type="FunFam" id="1.10.510.10:FF:000640">
    <property type="entry name" value="Serine/threonine-protein kinase PRR1"/>
    <property type="match status" value="1"/>
</dbReference>
<dbReference type="InterPro" id="IPR011009">
    <property type="entry name" value="Kinase-like_dom_sf"/>
</dbReference>
<evidence type="ECO:0000259" key="4">
    <source>
        <dbReference type="PROSITE" id="PS50011"/>
    </source>
</evidence>
<dbReference type="AlphaFoldDB" id="A0AA40BJM4"/>
<feature type="region of interest" description="Disordered" evidence="3">
    <location>
        <begin position="228"/>
        <end position="285"/>
    </location>
</feature>
<dbReference type="GO" id="GO:0035556">
    <property type="term" value="P:intracellular signal transduction"/>
    <property type="evidence" value="ECO:0007669"/>
    <property type="project" value="TreeGrafter"/>
</dbReference>
<feature type="compositionally biased region" description="Polar residues" evidence="3">
    <location>
        <begin position="87"/>
        <end position="99"/>
    </location>
</feature>
<feature type="compositionally biased region" description="Polar residues" evidence="3">
    <location>
        <begin position="159"/>
        <end position="171"/>
    </location>
</feature>
<sequence>MASRPPHPDSINLPHSAPSVLVSSDIRDDTDPHHGRPYDPAATIAAARGLEKHDSFAPTSAQPIPAPDSTSSYTGTAAGVTSASSSIPQLPTSPLQFRAQTIAPSPPPPLPARSAARSPSSSIQEPFGLPSHGFPSQRPAHLGSNALRLQTEFRPGSPPHSNSHNGFTTPARNPKPSPNLSLRHIPSASSLRSITRTPSFKAGSLSGAFGSASAASSTVASPVIAAMGDVTPLPSPLLSTHSPGPWKRHAREASALQSATEEDSLLGTSPEDSKTATTPTNTKLRGYAALSSHHAAGILAENAMSERPGYLAKPKSHTRNRSISDYKPDPMLIPKRMSTVSGSRVKADHASLSEPHMRRERNLSEARESCSSSKSSAASHTSSKKHSPPEYFEAYGRHDRKRRRWRAIGQLGQGTFSRVMLATSQTSPASDDEDISPSTVPVTPDLSAQHERRSLVAVKICEHGALGGASEERIEMSLKRELEIMQCIRHPSLVNLKAWSIEPSRAILVLSYYPGGDLFDVASKHRELLSPSLLSRMFAELVGAVSYLHDQKIVHRDIKLENVLVNLTPEELCVKTVDWATYPYPVITLGDLGLSRHVQDDEKLETRCGSDDYAAPEVIMGQPYDGRATDAWSLGVLLYALLEGRLPFDPHPGVGDYAMQMRMRSRTSHRIARVEWRWIEYGVKDGEDGEGDHEADLAKFDAKGLTGAMEVVEGLLKRARSRWPLTKVAETKWVVGAIQVPGGIRFREEEEGEEVF</sequence>
<feature type="region of interest" description="Disordered" evidence="3">
    <location>
        <begin position="423"/>
        <end position="447"/>
    </location>
</feature>
<dbReference type="InterPro" id="IPR008271">
    <property type="entry name" value="Ser/Thr_kinase_AS"/>
</dbReference>
<feature type="compositionally biased region" description="Low complexity" evidence="3">
    <location>
        <begin position="69"/>
        <end position="86"/>
    </location>
</feature>